<dbReference type="PANTHER" id="PTHR13239">
    <property type="entry name" value="PROTEIN REQUIRED FOR HYPHAL ANASTOMOSIS HAM-2"/>
    <property type="match status" value="1"/>
</dbReference>
<proteinExistence type="predicted"/>
<dbReference type="OrthoDB" id="6375318at2759"/>
<name>A0A5N5ST60_9CRUS</name>
<dbReference type="InterPro" id="IPR040185">
    <property type="entry name" value="Far11/STRP"/>
</dbReference>
<dbReference type="InterPro" id="IPR021819">
    <property type="entry name" value="Far11/STRP_C"/>
</dbReference>
<dbReference type="GO" id="GO:0007010">
    <property type="term" value="P:cytoskeleton organization"/>
    <property type="evidence" value="ECO:0007669"/>
    <property type="project" value="TreeGrafter"/>
</dbReference>
<feature type="region of interest" description="Disordered" evidence="1">
    <location>
        <begin position="351"/>
        <end position="370"/>
    </location>
</feature>
<dbReference type="AlphaFoldDB" id="A0A5N5ST60"/>
<keyword evidence="4" id="KW-1185">Reference proteome</keyword>
<feature type="domain" description="Far11/STRP C-terminal" evidence="2">
    <location>
        <begin position="154"/>
        <end position="537"/>
    </location>
</feature>
<dbReference type="PANTHER" id="PTHR13239:SF4">
    <property type="entry name" value="AT25231P"/>
    <property type="match status" value="1"/>
</dbReference>
<evidence type="ECO:0000259" key="2">
    <source>
        <dbReference type="SMART" id="SM01293"/>
    </source>
</evidence>
<dbReference type="EMBL" id="SEYY01020590">
    <property type="protein sequence ID" value="KAB7497187.1"/>
    <property type="molecule type" value="Genomic_DNA"/>
</dbReference>
<dbReference type="SMART" id="SM01293">
    <property type="entry name" value="DUF3402"/>
    <property type="match status" value="1"/>
</dbReference>
<dbReference type="Pfam" id="PF11882">
    <property type="entry name" value="DUF3402"/>
    <property type="match status" value="1"/>
</dbReference>
<organism evidence="3 4">
    <name type="scientific">Armadillidium nasatum</name>
    <dbReference type="NCBI Taxonomy" id="96803"/>
    <lineage>
        <taxon>Eukaryota</taxon>
        <taxon>Metazoa</taxon>
        <taxon>Ecdysozoa</taxon>
        <taxon>Arthropoda</taxon>
        <taxon>Crustacea</taxon>
        <taxon>Multicrustacea</taxon>
        <taxon>Malacostraca</taxon>
        <taxon>Eumalacostraca</taxon>
        <taxon>Peracarida</taxon>
        <taxon>Isopoda</taxon>
        <taxon>Oniscidea</taxon>
        <taxon>Crinocheta</taxon>
        <taxon>Armadillidiidae</taxon>
        <taxon>Armadillidium</taxon>
    </lineage>
</organism>
<comment type="caution">
    <text evidence="3">The sequence shown here is derived from an EMBL/GenBank/DDBJ whole genome shotgun (WGS) entry which is preliminary data.</text>
</comment>
<sequence length="561" mass="63541">MNFEKLKANYRKDSDLEAIWEDTLEVSRSMRASSPPASAADLIEQQNNQRKRPFRRQGLMKQSSLDDSVGEIDMGPDEDERTPTDPDEPPDLPRPSSPRPSTPAPPVPPPKVNKGLPWTPKVRQKDIDSFLDSTRMKFVGYPLQGDRSSLAGLPQPIHEGVNVLSKHVYISLSEIQIRREEEITKNPLSQPEGPIPQTPAEILYQAILPSLPQCMIALLKILLAAAPTSKSKTDSINIMADVLPEEMPISVVQSMKLGLDVNRHKEVLVKAVSAILLLLLKHFKINHIYQFEFMSQHLVFANCIPLILKFFNQNIMAYVQAKNSIALLDFPACVIGDPPEMTAEALEASTGNSLGANTSSTENGGGSPTNSMEVTTSFCCWRNMYSCVNLLRILNKLCKWKHSRIMMLVVFKSAPILKRTLKVKHAMMQLYVLKLLKMQTKYLGRQWRKTNMKTLSAIYQKVRHRLNDDWAYGNDPDARPWDFQTEECALRACVDRFNGRRYNSTSNRDPDFEPVDNCITSVLGRHVELTEEFKKHYEIWLQQEVLSTTIDWDQLVSPAGL</sequence>
<evidence type="ECO:0000313" key="4">
    <source>
        <dbReference type="Proteomes" id="UP000326759"/>
    </source>
</evidence>
<accession>A0A5N5ST60</accession>
<dbReference type="GO" id="GO:0005829">
    <property type="term" value="C:cytosol"/>
    <property type="evidence" value="ECO:0007669"/>
    <property type="project" value="TreeGrafter"/>
</dbReference>
<feature type="compositionally biased region" description="Pro residues" evidence="1">
    <location>
        <begin position="92"/>
        <end position="111"/>
    </location>
</feature>
<protein>
    <submittedName>
        <fullName evidence="3">Striatin-interacting protein 1</fullName>
    </submittedName>
</protein>
<feature type="region of interest" description="Disordered" evidence="1">
    <location>
        <begin position="28"/>
        <end position="120"/>
    </location>
</feature>
<feature type="compositionally biased region" description="Low complexity" evidence="1">
    <location>
        <begin position="28"/>
        <end position="40"/>
    </location>
</feature>
<feature type="compositionally biased region" description="Acidic residues" evidence="1">
    <location>
        <begin position="68"/>
        <end position="90"/>
    </location>
</feature>
<reference evidence="3 4" key="1">
    <citation type="journal article" date="2019" name="PLoS Biol.">
        <title>Sex chromosomes control vertical transmission of feminizing Wolbachia symbionts in an isopod.</title>
        <authorList>
            <person name="Becking T."/>
            <person name="Chebbi M.A."/>
            <person name="Giraud I."/>
            <person name="Moumen B."/>
            <person name="Laverre T."/>
            <person name="Caubet Y."/>
            <person name="Peccoud J."/>
            <person name="Gilbert C."/>
            <person name="Cordaux R."/>
        </authorList>
    </citation>
    <scope>NUCLEOTIDE SEQUENCE [LARGE SCALE GENOMIC DNA]</scope>
    <source>
        <strain evidence="3">ANa2</strain>
        <tissue evidence="3">Whole body excluding digestive tract and cuticle</tissue>
    </source>
</reference>
<gene>
    <name evidence="3" type="primary">Strip1</name>
    <name evidence="3" type="ORF">Anas_12538</name>
</gene>
<evidence type="ECO:0000256" key="1">
    <source>
        <dbReference type="SAM" id="MobiDB-lite"/>
    </source>
</evidence>
<dbReference type="Proteomes" id="UP000326759">
    <property type="component" value="Unassembled WGS sequence"/>
</dbReference>
<evidence type="ECO:0000313" key="3">
    <source>
        <dbReference type="EMBL" id="KAB7497187.1"/>
    </source>
</evidence>